<organism evidence="2 3">
    <name type="scientific">Musa balbisiana</name>
    <name type="common">Banana</name>
    <dbReference type="NCBI Taxonomy" id="52838"/>
    <lineage>
        <taxon>Eukaryota</taxon>
        <taxon>Viridiplantae</taxon>
        <taxon>Streptophyta</taxon>
        <taxon>Embryophyta</taxon>
        <taxon>Tracheophyta</taxon>
        <taxon>Spermatophyta</taxon>
        <taxon>Magnoliopsida</taxon>
        <taxon>Liliopsida</taxon>
        <taxon>Zingiberales</taxon>
        <taxon>Musaceae</taxon>
        <taxon>Musa</taxon>
    </lineage>
</organism>
<keyword evidence="3" id="KW-1185">Reference proteome</keyword>
<dbReference type="STRING" id="52838.A0A4S8JIH1"/>
<feature type="compositionally biased region" description="Polar residues" evidence="1">
    <location>
        <begin position="32"/>
        <end position="41"/>
    </location>
</feature>
<feature type="compositionally biased region" description="Basic and acidic residues" evidence="1">
    <location>
        <begin position="20"/>
        <end position="31"/>
    </location>
</feature>
<feature type="region of interest" description="Disordered" evidence="1">
    <location>
        <begin position="86"/>
        <end position="201"/>
    </location>
</feature>
<accession>A0A4S8JIH1</accession>
<dbReference type="Proteomes" id="UP000317650">
    <property type="component" value="Chromosome 7"/>
</dbReference>
<name>A0A4S8JIH1_MUSBA</name>
<dbReference type="AlphaFoldDB" id="A0A4S8JIH1"/>
<reference evidence="2 3" key="1">
    <citation type="journal article" date="2019" name="Nat. Plants">
        <title>Genome sequencing of Musa balbisiana reveals subgenome evolution and function divergence in polyploid bananas.</title>
        <authorList>
            <person name="Yao X."/>
        </authorList>
    </citation>
    <scope>NUCLEOTIDE SEQUENCE [LARGE SCALE GENOMIC DNA]</scope>
    <source>
        <strain evidence="3">cv. DH-PKW</strain>
        <tissue evidence="2">Leaves</tissue>
    </source>
</reference>
<protein>
    <submittedName>
        <fullName evidence="2">Uncharacterized protein</fullName>
    </submittedName>
</protein>
<dbReference type="EMBL" id="PYDT01000005">
    <property type="protein sequence ID" value="THU61858.1"/>
    <property type="molecule type" value="Genomic_DNA"/>
</dbReference>
<evidence type="ECO:0000313" key="2">
    <source>
        <dbReference type="EMBL" id="THU61858.1"/>
    </source>
</evidence>
<feature type="compositionally biased region" description="Low complexity" evidence="1">
    <location>
        <begin position="93"/>
        <end position="104"/>
    </location>
</feature>
<comment type="caution">
    <text evidence="2">The sequence shown here is derived from an EMBL/GenBank/DDBJ whole genome shotgun (WGS) entry which is preliminary data.</text>
</comment>
<proteinExistence type="predicted"/>
<evidence type="ECO:0000313" key="3">
    <source>
        <dbReference type="Proteomes" id="UP000317650"/>
    </source>
</evidence>
<sequence>MVPNWRPQSLGGGLGPTRTGGEEVNQKHSGREQQQCASGHSISEESRTQDDCQVDSYSFFNGWTWRSLEKGDGIEIENGRGHVNIPMIGHGSEGMTDGTTIGTEIETEKGTERGNGCGREREREHGHDRGHGRDKERECGRDNDCERDSRPERDQVHERGYDQAGYERDHDYSHDKEAGYGSESKHGRGRSGTRGRDIEHGEHGYVQEWYGEPRKQGHDHDYNQYDESQYQEHYDHHQPHGFADSQHDTCRVEEASTGEGKVLVVPRLAWCGQRGVHHRGYRTRQSLQKEIHLERTSLTCHEAPWPEY</sequence>
<gene>
    <name evidence="2" type="ORF">C4D60_Mb07t27690</name>
</gene>
<evidence type="ECO:0000256" key="1">
    <source>
        <dbReference type="SAM" id="MobiDB-lite"/>
    </source>
</evidence>
<feature type="region of interest" description="Disordered" evidence="1">
    <location>
        <begin position="1"/>
        <end position="50"/>
    </location>
</feature>
<feature type="compositionally biased region" description="Basic and acidic residues" evidence="1">
    <location>
        <begin position="106"/>
        <end position="186"/>
    </location>
</feature>